<evidence type="ECO:0000313" key="2">
    <source>
        <dbReference type="Proteomes" id="UP000198862"/>
    </source>
</evidence>
<dbReference type="RefSeq" id="WP_091986770.1">
    <property type="nucleotide sequence ID" value="NZ_FOLO01000029.1"/>
</dbReference>
<organism evidence="1 2">
    <name type="scientific">Pseudoalteromonas denitrificans DSM 6059</name>
    <dbReference type="NCBI Taxonomy" id="1123010"/>
    <lineage>
        <taxon>Bacteria</taxon>
        <taxon>Pseudomonadati</taxon>
        <taxon>Pseudomonadota</taxon>
        <taxon>Gammaproteobacteria</taxon>
        <taxon>Alteromonadales</taxon>
        <taxon>Pseudoalteromonadaceae</taxon>
        <taxon>Pseudoalteromonas</taxon>
    </lineage>
</organism>
<protein>
    <recommendedName>
        <fullName evidence="3">DUF4440 domain-containing protein</fullName>
    </recommendedName>
</protein>
<gene>
    <name evidence="1" type="ORF">SAMN02745724_03308</name>
</gene>
<dbReference type="InterPro" id="IPR009783">
    <property type="entry name" value="DUF1348"/>
</dbReference>
<accession>A0A1I1P4E1</accession>
<dbReference type="AlphaFoldDB" id="A0A1I1P4E1"/>
<dbReference type="InterPro" id="IPR032710">
    <property type="entry name" value="NTF2-like_dom_sf"/>
</dbReference>
<dbReference type="STRING" id="1123010.SAMN02745724_03308"/>
<dbReference type="EMBL" id="FOLO01000029">
    <property type="protein sequence ID" value="SFD04811.1"/>
    <property type="molecule type" value="Genomic_DNA"/>
</dbReference>
<dbReference type="Proteomes" id="UP000198862">
    <property type="component" value="Unassembled WGS sequence"/>
</dbReference>
<dbReference type="OrthoDB" id="9787970at2"/>
<reference evidence="1 2" key="1">
    <citation type="submission" date="2016-10" db="EMBL/GenBank/DDBJ databases">
        <authorList>
            <person name="de Groot N.N."/>
        </authorList>
    </citation>
    <scope>NUCLEOTIDE SEQUENCE [LARGE SCALE GENOMIC DNA]</scope>
    <source>
        <strain evidence="1 2">DSM 6059</strain>
    </source>
</reference>
<name>A0A1I1P4E1_9GAMM</name>
<keyword evidence="2" id="KW-1185">Reference proteome</keyword>
<dbReference type="SUPFAM" id="SSF54427">
    <property type="entry name" value="NTF2-like"/>
    <property type="match status" value="1"/>
</dbReference>
<evidence type="ECO:0008006" key="3">
    <source>
        <dbReference type="Google" id="ProtNLM"/>
    </source>
</evidence>
<proteinExistence type="predicted"/>
<evidence type="ECO:0000313" key="1">
    <source>
        <dbReference type="EMBL" id="SFD04811.1"/>
    </source>
</evidence>
<sequence length="136" mass="16279">MAKQIKPPFTLGSAKEKIQRAEDLWNGKNPEAIALAYTPECKWRNRNEFIQGRTAIAQLLKRKWNKELNYTLKKELFTFSDDKISVHFQYEYHDDNNQWYRAYGNENWHFDSEGLMQTRDASINEMPIKESDRLFK</sequence>
<dbReference type="Pfam" id="PF07080">
    <property type="entry name" value="DUF1348"/>
    <property type="match status" value="1"/>
</dbReference>
<dbReference type="PANTHER" id="PTHR31757:SF0">
    <property type="entry name" value="SLL0781 PROTEIN"/>
    <property type="match status" value="1"/>
</dbReference>
<dbReference type="Gene3D" id="3.10.450.50">
    <property type="match status" value="1"/>
</dbReference>
<dbReference type="PANTHER" id="PTHR31757">
    <property type="entry name" value="SLL0781 PROTEIN"/>
    <property type="match status" value="1"/>
</dbReference>